<feature type="region of interest" description="Disordered" evidence="3">
    <location>
        <begin position="530"/>
        <end position="569"/>
    </location>
</feature>
<dbReference type="Proteomes" id="UP001590950">
    <property type="component" value="Unassembled WGS sequence"/>
</dbReference>
<dbReference type="SUPFAM" id="SSF50729">
    <property type="entry name" value="PH domain-like"/>
    <property type="match status" value="1"/>
</dbReference>
<dbReference type="InterPro" id="IPR001849">
    <property type="entry name" value="PH_domain"/>
</dbReference>
<evidence type="ECO:0000259" key="4">
    <source>
        <dbReference type="PROSITE" id="PS50003"/>
    </source>
</evidence>
<evidence type="ECO:0000313" key="6">
    <source>
        <dbReference type="Proteomes" id="UP001590950"/>
    </source>
</evidence>
<dbReference type="InterPro" id="IPR052007">
    <property type="entry name" value="Bud4"/>
</dbReference>
<comment type="caution">
    <text evidence="5">The sequence shown here is derived from an EMBL/GenBank/DDBJ whole genome shotgun (WGS) entry which is preliminary data.</text>
</comment>
<feature type="compositionally biased region" description="Basic and acidic residues" evidence="3">
    <location>
        <begin position="1460"/>
        <end position="1482"/>
    </location>
</feature>
<feature type="compositionally biased region" description="Basic and acidic residues" evidence="3">
    <location>
        <begin position="923"/>
        <end position="935"/>
    </location>
</feature>
<evidence type="ECO:0000313" key="5">
    <source>
        <dbReference type="EMBL" id="KAL2047162.1"/>
    </source>
</evidence>
<feature type="region of interest" description="Disordered" evidence="3">
    <location>
        <begin position="620"/>
        <end position="679"/>
    </location>
</feature>
<name>A0ABR4AQU9_9LECA</name>
<organism evidence="5 6">
    <name type="scientific">Stereocaulon virgatum</name>
    <dbReference type="NCBI Taxonomy" id="373712"/>
    <lineage>
        <taxon>Eukaryota</taxon>
        <taxon>Fungi</taxon>
        <taxon>Dikarya</taxon>
        <taxon>Ascomycota</taxon>
        <taxon>Pezizomycotina</taxon>
        <taxon>Lecanoromycetes</taxon>
        <taxon>OSLEUM clade</taxon>
        <taxon>Lecanoromycetidae</taxon>
        <taxon>Lecanorales</taxon>
        <taxon>Lecanorineae</taxon>
        <taxon>Stereocaulaceae</taxon>
        <taxon>Stereocaulon</taxon>
    </lineage>
</organism>
<gene>
    <name evidence="5" type="ORF">N7G274_001181</name>
</gene>
<accession>A0ABR4AQU9</accession>
<feature type="compositionally biased region" description="Basic and acidic residues" evidence="3">
    <location>
        <begin position="632"/>
        <end position="644"/>
    </location>
</feature>
<feature type="compositionally biased region" description="Polar residues" evidence="3">
    <location>
        <begin position="944"/>
        <end position="958"/>
    </location>
</feature>
<evidence type="ECO:0000256" key="1">
    <source>
        <dbReference type="ARBA" id="ARBA00022618"/>
    </source>
</evidence>
<feature type="compositionally biased region" description="Low complexity" evidence="3">
    <location>
        <begin position="56"/>
        <end position="72"/>
    </location>
</feature>
<dbReference type="InterPro" id="IPR012966">
    <property type="entry name" value="AHD"/>
</dbReference>
<keyword evidence="6" id="KW-1185">Reference proteome</keyword>
<dbReference type="EMBL" id="JBEFKJ010000003">
    <property type="protein sequence ID" value="KAL2047162.1"/>
    <property type="molecule type" value="Genomic_DNA"/>
</dbReference>
<sequence length="1488" mass="163861">MSQSIQPLRISKNTPITSPSKAHVRSSAGPLTELGPMERRRNSPSYNQATKRSIFNEHSSPFESSPFNSNSPRQYWQSRDPGSPTRFNAENRAPLGDRDTSPSPSKRPSVENLKRASRVKNSNMFAREHKQEYDPASSPLIERPLATGRPLSTQVQGNAYGGRGLEGFRKENATGDKKPPVNSPLRSPLKMDNVPQLSSSPGKCQTSPGKSSLSKNSRYAQAHQAFDPENGIWSDEEDSCAEHQLPPGKSLHRHAKSVTFDAAPPQVNEYEMTTPDPSSVASGSREGSYDSADNEEDESFDRGSSPDREDSFDASLEDTEKTPVVLPEDWRFMSPAMANDDVAAHVEDPFDGERSSPAPTVEPSLPIDARCSPARTDSVNSNGERRPLPPLPALSKPMFPRARSDSDSSLTATAERVNHAQRTSPSPPRPASISKSEIRGMGGCSMPIEERLRLMMLQDEEKPQTAADEQHEQRERRLRRGSPIRTPEPQQNGDSVNVHEGELENDVVGDLGEYKLPPRISRESILRKVKSRNFNEPEDELSSLGLSPGPGEDAFANLDPDVPVPSVETDTMEKGVIIKQEILEEDSELDVYSIPDLYSQQLQAESFMNAIEKLEAFKESKDVAREDDDDESHYSVDSKEDGRIVFHSSSAADDDGPPTPRAIPQQSLTKGVERKSSRRMSLPQFAALLGESDFGFGMGSFLTPSPPVIQGPGKSTLPTEQSSKPASLQQRIDRPVTPEAHLQLPEFYGQWKDSENEPQTPDSVIRHPASESPVPESPEVPHPVATIKAPGGTLKTRPSIAPSDVQAMAEVRRQVSNGSDVPVVPKIPERHLSRPSIVAEADEPLPDSGSEAESLHSCEEKDAPKQSKRKSSLLPLEVPVEGSDDGLGLGIESEFDRVIEAQKKGYLMRQNTKVIIASSASHESADSTTEVKENQEPSARGTRSAGNSPRKPSQSQPWTAEPWNGKIRRKSIRRSGGFPSKAPPSGPAPPMPGQQSNVASGLDSVTEDEAMQSMEEIGEDGERGRLFVKVVRVKDLDLPLPKGERSYFALTLDNGLHCVTTAWLELGKTAPIGQEFELVVLNDLEFQLTLQTKLEEPKVKPIVESPTKTPKPTKPSTFSRVFASPRKRKELEMKQQEEAQNAERQRQQAAQASRRPVQPTAWDLLHGLVAKDGSFARSYVCLQDHETAAYGRPYTVDVPCFNEWATEETNGNSVKSKRGAVNGGVQRKAPYKIGKLELQLLFVPKPKDAKDDDMPKSMNACIRELKEAESATPKKWEGHLSQQGGDCPYWRRRFFTLNGSKFTAYHEATRQPRATINLAKASKLIDDKSALMRNDVSPKKGGRRKSAFAEEEEGYMFVEEGFRVRFANGETIDFYADSAAEKDGWMKVLSEVVGKDTSKAKTWTDIVLAKRRAEAARAEKAQQGQIKAPPVSAKQAPLRSAPPTPAKHFTHSAAPPTPEKSPRRSDAGQRRPDVGNRRDAAKTRSMIF</sequence>
<dbReference type="CDD" id="cd13278">
    <property type="entry name" value="PH_Bud4"/>
    <property type="match status" value="1"/>
</dbReference>
<feature type="compositionally biased region" description="Polar residues" evidence="3">
    <location>
        <begin position="43"/>
        <end position="53"/>
    </location>
</feature>
<feature type="compositionally biased region" description="Basic and acidic residues" evidence="3">
    <location>
        <begin position="300"/>
        <end position="311"/>
    </location>
</feature>
<feature type="compositionally biased region" description="Polar residues" evidence="3">
    <location>
        <begin position="716"/>
        <end position="730"/>
    </location>
</feature>
<dbReference type="Gene3D" id="2.30.29.30">
    <property type="entry name" value="Pleckstrin-homology domain (PH domain)/Phosphotyrosine-binding domain (PTB)"/>
    <property type="match status" value="1"/>
</dbReference>
<feature type="domain" description="PH" evidence="4">
    <location>
        <begin position="1273"/>
        <end position="1394"/>
    </location>
</feature>
<feature type="compositionally biased region" description="Polar residues" evidence="3">
    <location>
        <begin position="1"/>
        <end position="20"/>
    </location>
</feature>
<dbReference type="Pfam" id="PF00169">
    <property type="entry name" value="PH"/>
    <property type="match status" value="1"/>
</dbReference>
<feature type="compositionally biased region" description="Basic and acidic residues" evidence="3">
    <location>
        <begin position="448"/>
        <end position="475"/>
    </location>
</feature>
<proteinExistence type="predicted"/>
<dbReference type="SMART" id="SM00233">
    <property type="entry name" value="PH"/>
    <property type="match status" value="1"/>
</dbReference>
<protein>
    <recommendedName>
        <fullName evidence="4">PH domain-containing protein</fullName>
    </recommendedName>
</protein>
<evidence type="ECO:0000256" key="3">
    <source>
        <dbReference type="SAM" id="MobiDB-lite"/>
    </source>
</evidence>
<feature type="compositionally biased region" description="Basic and acidic residues" evidence="3">
    <location>
        <begin position="342"/>
        <end position="354"/>
    </location>
</feature>
<feature type="compositionally biased region" description="Polar residues" evidence="3">
    <location>
        <begin position="195"/>
        <end position="219"/>
    </location>
</feature>
<feature type="compositionally biased region" description="Basic and acidic residues" evidence="3">
    <location>
        <begin position="166"/>
        <end position="179"/>
    </location>
</feature>
<dbReference type="Pfam" id="PF08174">
    <property type="entry name" value="Anillin"/>
    <property type="match status" value="1"/>
</dbReference>
<dbReference type="PROSITE" id="PS50003">
    <property type="entry name" value="PH_DOMAIN"/>
    <property type="match status" value="1"/>
</dbReference>
<feature type="compositionally biased region" description="Low complexity" evidence="3">
    <location>
        <begin position="1105"/>
        <end position="1117"/>
    </location>
</feature>
<feature type="region of interest" description="Disordered" evidence="3">
    <location>
        <begin position="696"/>
        <end position="890"/>
    </location>
</feature>
<dbReference type="PANTHER" id="PTHR36100:SF1">
    <property type="entry name" value="BUD SITE SELECTION PROTEIN 4"/>
    <property type="match status" value="1"/>
</dbReference>
<feature type="compositionally biased region" description="Pro residues" evidence="3">
    <location>
        <begin position="981"/>
        <end position="992"/>
    </location>
</feature>
<feature type="compositionally biased region" description="Basic and acidic residues" evidence="3">
    <location>
        <begin position="853"/>
        <end position="865"/>
    </location>
</feature>
<dbReference type="InterPro" id="IPR011993">
    <property type="entry name" value="PH-like_dom_sf"/>
</dbReference>
<feature type="region of interest" description="Disordered" evidence="3">
    <location>
        <begin position="1418"/>
        <end position="1488"/>
    </location>
</feature>
<keyword evidence="1" id="KW-0132">Cell division</keyword>
<dbReference type="PANTHER" id="PTHR36100">
    <property type="entry name" value="BUD SITE SELECTION PROTEIN 4"/>
    <property type="match status" value="1"/>
</dbReference>
<evidence type="ECO:0000256" key="2">
    <source>
        <dbReference type="ARBA" id="ARBA00023306"/>
    </source>
</evidence>
<feature type="region of interest" description="Disordered" evidence="3">
    <location>
        <begin position="918"/>
        <end position="1018"/>
    </location>
</feature>
<feature type="region of interest" description="Disordered" evidence="3">
    <location>
        <begin position="1101"/>
        <end position="1157"/>
    </location>
</feature>
<keyword evidence="2" id="KW-0131">Cell cycle</keyword>
<feature type="region of interest" description="Disordered" evidence="3">
    <location>
        <begin position="1"/>
        <end position="514"/>
    </location>
</feature>
<reference evidence="5 6" key="1">
    <citation type="submission" date="2024-09" db="EMBL/GenBank/DDBJ databases">
        <title>Rethinking Asexuality: The Enigmatic Case of Functional Sexual Genes in Lepraria (Stereocaulaceae).</title>
        <authorList>
            <person name="Doellman M."/>
            <person name="Sun Y."/>
            <person name="Barcenas-Pena A."/>
            <person name="Lumbsch H.T."/>
            <person name="Grewe F."/>
        </authorList>
    </citation>
    <scope>NUCLEOTIDE SEQUENCE [LARGE SCALE GENOMIC DNA]</scope>
    <source>
        <strain evidence="5 6">Mercado 3170</strain>
    </source>
</reference>
<feature type="compositionally biased region" description="Basic and acidic residues" evidence="3">
    <location>
        <begin position="1129"/>
        <end position="1146"/>
    </location>
</feature>